<evidence type="ECO:0000313" key="1">
    <source>
        <dbReference type="EMBL" id="RXH71767.1"/>
    </source>
</evidence>
<reference evidence="1 2" key="1">
    <citation type="submission" date="2018-10" db="EMBL/GenBank/DDBJ databases">
        <title>A high-quality apple genome assembly.</title>
        <authorList>
            <person name="Hu J."/>
        </authorList>
    </citation>
    <scope>NUCLEOTIDE SEQUENCE [LARGE SCALE GENOMIC DNA]</scope>
    <source>
        <strain evidence="2">cv. HFTH1</strain>
        <tissue evidence="1">Young leaf</tissue>
    </source>
</reference>
<proteinExistence type="predicted"/>
<name>A0A498HQQ5_MALDO</name>
<evidence type="ECO:0000313" key="2">
    <source>
        <dbReference type="Proteomes" id="UP000290289"/>
    </source>
</evidence>
<dbReference type="AlphaFoldDB" id="A0A498HQQ5"/>
<keyword evidence="2" id="KW-1185">Reference proteome</keyword>
<protein>
    <submittedName>
        <fullName evidence="1">Uncharacterized protein</fullName>
    </submittedName>
</protein>
<accession>A0A498HQQ5</accession>
<organism evidence="1 2">
    <name type="scientific">Malus domestica</name>
    <name type="common">Apple</name>
    <name type="synonym">Pyrus malus</name>
    <dbReference type="NCBI Taxonomy" id="3750"/>
    <lineage>
        <taxon>Eukaryota</taxon>
        <taxon>Viridiplantae</taxon>
        <taxon>Streptophyta</taxon>
        <taxon>Embryophyta</taxon>
        <taxon>Tracheophyta</taxon>
        <taxon>Spermatophyta</taxon>
        <taxon>Magnoliopsida</taxon>
        <taxon>eudicotyledons</taxon>
        <taxon>Gunneridae</taxon>
        <taxon>Pentapetalae</taxon>
        <taxon>rosids</taxon>
        <taxon>fabids</taxon>
        <taxon>Rosales</taxon>
        <taxon>Rosaceae</taxon>
        <taxon>Amygdaloideae</taxon>
        <taxon>Maleae</taxon>
        <taxon>Malus</taxon>
    </lineage>
</organism>
<sequence>MNIEGKKQNRPQMDSTIKFGEADSAIQSFDRALAVKGLKWCLVRRRETHGSGHDHGRSHEEKRLLATSKLLKELTEEDDMKLQIWISPARP</sequence>
<comment type="caution">
    <text evidence="1">The sequence shown here is derived from an EMBL/GenBank/DDBJ whole genome shotgun (WGS) entry which is preliminary data.</text>
</comment>
<dbReference type="EMBL" id="RDQH01000342">
    <property type="protein sequence ID" value="RXH71767.1"/>
    <property type="molecule type" value="Genomic_DNA"/>
</dbReference>
<gene>
    <name evidence="1" type="ORF">DVH24_025268</name>
</gene>
<dbReference type="Proteomes" id="UP000290289">
    <property type="component" value="Chromosome 16"/>
</dbReference>